<protein>
    <submittedName>
        <fullName evidence="2">mRNA interferase RelE/StbE</fullName>
    </submittedName>
</protein>
<dbReference type="PANTHER" id="PTHR38813:SF1">
    <property type="entry name" value="TOXIN RELE1-RELATED"/>
    <property type="match status" value="1"/>
</dbReference>
<organism evidence="2">
    <name type="scientific">Candidatus Kentrum sp. LFY</name>
    <dbReference type="NCBI Taxonomy" id="2126342"/>
    <lineage>
        <taxon>Bacteria</taxon>
        <taxon>Pseudomonadati</taxon>
        <taxon>Pseudomonadota</taxon>
        <taxon>Gammaproteobacteria</taxon>
        <taxon>Candidatus Kentrum</taxon>
    </lineage>
</organism>
<accession>A0A450UT90</accession>
<dbReference type="InterPro" id="IPR007712">
    <property type="entry name" value="RelE/ParE_toxin"/>
</dbReference>
<evidence type="ECO:0000256" key="1">
    <source>
        <dbReference type="ARBA" id="ARBA00022649"/>
    </source>
</evidence>
<name>A0A450UT90_9GAMM</name>
<dbReference type="Pfam" id="PF05016">
    <property type="entry name" value="ParE_toxin"/>
    <property type="match status" value="1"/>
</dbReference>
<dbReference type="SUPFAM" id="SSF143011">
    <property type="entry name" value="RelE-like"/>
    <property type="match status" value="1"/>
</dbReference>
<dbReference type="InterPro" id="IPR035093">
    <property type="entry name" value="RelE/ParE_toxin_dom_sf"/>
</dbReference>
<dbReference type="PANTHER" id="PTHR38813">
    <property type="match status" value="1"/>
</dbReference>
<keyword evidence="1" id="KW-1277">Toxin-antitoxin system</keyword>
<dbReference type="Gene3D" id="3.30.2310.20">
    <property type="entry name" value="RelE-like"/>
    <property type="match status" value="1"/>
</dbReference>
<proteinExistence type="predicted"/>
<dbReference type="InterPro" id="IPR052747">
    <property type="entry name" value="TA_system_RelE_toxin"/>
</dbReference>
<evidence type="ECO:0000313" key="2">
    <source>
        <dbReference type="EMBL" id="VFJ95670.1"/>
    </source>
</evidence>
<gene>
    <name evidence="2" type="ORF">BECKLFY1418A_GA0070994_105211</name>
</gene>
<reference evidence="2" key="1">
    <citation type="submission" date="2019-02" db="EMBL/GenBank/DDBJ databases">
        <authorList>
            <person name="Gruber-Vodicka R. H."/>
            <person name="Seah K. B. B."/>
        </authorList>
    </citation>
    <scope>NUCLEOTIDE SEQUENCE</scope>
    <source>
        <strain evidence="2">BECK_M6</strain>
    </source>
</reference>
<dbReference type="EMBL" id="CAADFH010000052">
    <property type="protein sequence ID" value="VFJ95670.1"/>
    <property type="molecule type" value="Genomic_DNA"/>
</dbReference>
<dbReference type="AlphaFoldDB" id="A0A450UT90"/>
<sequence>MYSVELMPKVIEDLEKLPRPDAKRIIEKIKSLENGLTGDIKRLTNFSPEYRLRIGNYRALFEIDDYKITIYHIKHRKEAYLRR</sequence>